<accession>A0A9W8ZKN0</accession>
<comment type="caution">
    <text evidence="1">The sequence shown here is derived from an EMBL/GenBank/DDBJ whole genome shotgun (WGS) entry which is preliminary data.</text>
</comment>
<gene>
    <name evidence="1" type="ORF">N0V91_001838</name>
</gene>
<reference evidence="1" key="1">
    <citation type="submission" date="2022-10" db="EMBL/GenBank/DDBJ databases">
        <title>Tapping the CABI collections for fungal endophytes: first genome assemblies for Collariella, Neodidymelliopsis, Ascochyta clinopodiicola, Didymella pomorum, Didymosphaeria variabile, Neocosmospora piperis and Neocucurbitaria cava.</title>
        <authorList>
            <person name="Hill R."/>
        </authorList>
    </citation>
    <scope>NUCLEOTIDE SEQUENCE</scope>
    <source>
        <strain evidence="1">IMI 355091</strain>
    </source>
</reference>
<dbReference type="Proteomes" id="UP001140510">
    <property type="component" value="Unassembled WGS sequence"/>
</dbReference>
<protein>
    <submittedName>
        <fullName evidence="1">Uncharacterized protein</fullName>
    </submittedName>
</protein>
<evidence type="ECO:0000313" key="1">
    <source>
        <dbReference type="EMBL" id="KAJ4410909.1"/>
    </source>
</evidence>
<sequence length="251" mass="28016">MQSRNPDAFKEGVAHLMFAGVIDAVIRRKSTFLMDNRWQNVPFIVHRATRMQVLLSHATAIPPLLEAMDSDTDPQSSQAGLLKILDTLRDWEDSFVADSMLHQSVGPSHFGLPIDSLLLPNPCFTFLDVSHANCFTHCWAFRIVCLIELAKLEATKVGGPLNLPAVEFDSRAEVKDLGYKICRALPFLLQKDMSLYGSMSAGYPVHVVSESLRTMQLEDQNLITWSTAIKEHIQNRSIVLYEDMDGPASSA</sequence>
<dbReference type="AlphaFoldDB" id="A0A9W8ZKN0"/>
<dbReference type="OrthoDB" id="4491390at2759"/>
<dbReference type="PANTHER" id="PTHR38111:SF9">
    <property type="entry name" value="ZN(2)-C6 FUNGAL-TYPE DOMAIN-CONTAINING PROTEIN"/>
    <property type="match status" value="1"/>
</dbReference>
<dbReference type="PANTHER" id="PTHR38111">
    <property type="entry name" value="ZN(2)-C6 FUNGAL-TYPE DOMAIN-CONTAINING PROTEIN-RELATED"/>
    <property type="match status" value="1"/>
</dbReference>
<evidence type="ECO:0000313" key="2">
    <source>
        <dbReference type="Proteomes" id="UP001140510"/>
    </source>
</evidence>
<name>A0A9W8ZKN0_9PLEO</name>
<proteinExistence type="predicted"/>
<dbReference type="InterPro" id="IPR053178">
    <property type="entry name" value="Osmoadaptation_assoc"/>
</dbReference>
<keyword evidence="2" id="KW-1185">Reference proteome</keyword>
<dbReference type="EMBL" id="JAPEVA010000007">
    <property type="protein sequence ID" value="KAJ4410909.1"/>
    <property type="molecule type" value="Genomic_DNA"/>
</dbReference>
<organism evidence="1 2">
    <name type="scientific">Didymella pomorum</name>
    <dbReference type="NCBI Taxonomy" id="749634"/>
    <lineage>
        <taxon>Eukaryota</taxon>
        <taxon>Fungi</taxon>
        <taxon>Dikarya</taxon>
        <taxon>Ascomycota</taxon>
        <taxon>Pezizomycotina</taxon>
        <taxon>Dothideomycetes</taxon>
        <taxon>Pleosporomycetidae</taxon>
        <taxon>Pleosporales</taxon>
        <taxon>Pleosporineae</taxon>
        <taxon>Didymellaceae</taxon>
        <taxon>Didymella</taxon>
    </lineage>
</organism>